<dbReference type="PANTHER" id="PTHR43048">
    <property type="entry name" value="METHYLMALONYL-COA EPIMERASE"/>
    <property type="match status" value="1"/>
</dbReference>
<feature type="domain" description="VOC" evidence="2">
    <location>
        <begin position="137"/>
        <end position="249"/>
    </location>
</feature>
<keyword evidence="3" id="KW-0223">Dioxygenase</keyword>
<dbReference type="PROSITE" id="PS51819">
    <property type="entry name" value="VOC"/>
    <property type="match status" value="2"/>
</dbReference>
<gene>
    <name evidence="3" type="ORF">EYE42_15610</name>
</gene>
<feature type="domain" description="VOC" evidence="2">
    <location>
        <begin position="6"/>
        <end position="119"/>
    </location>
</feature>
<evidence type="ECO:0000259" key="2">
    <source>
        <dbReference type="PROSITE" id="PS51819"/>
    </source>
</evidence>
<dbReference type="InterPro" id="IPR004360">
    <property type="entry name" value="Glyas_Fos-R_dOase_dom"/>
</dbReference>
<protein>
    <submittedName>
        <fullName evidence="3">Glyoxalase/bleomycin resistance/extradiol dioxygenase family protein</fullName>
    </submittedName>
</protein>
<name>A0A4Q9FWC7_9RHOB</name>
<dbReference type="SUPFAM" id="SSF54593">
    <property type="entry name" value="Glyoxalase/Bleomycin resistance protein/Dihydroxybiphenyl dioxygenase"/>
    <property type="match status" value="1"/>
</dbReference>
<dbReference type="OrthoDB" id="9803142at2"/>
<dbReference type="Pfam" id="PF00903">
    <property type="entry name" value="Glyoxalase"/>
    <property type="match status" value="2"/>
</dbReference>
<dbReference type="AlphaFoldDB" id="A0A4Q9FWC7"/>
<evidence type="ECO:0000313" key="4">
    <source>
        <dbReference type="Proteomes" id="UP000293520"/>
    </source>
</evidence>
<keyword evidence="1" id="KW-0479">Metal-binding</keyword>
<reference evidence="3 4" key="1">
    <citation type="submission" date="2019-02" db="EMBL/GenBank/DDBJ databases">
        <title>Paracoccus subflavus sp. nov., isolated from marine sediment of the Pacific Ocean.</title>
        <authorList>
            <person name="Zhang G."/>
        </authorList>
    </citation>
    <scope>NUCLEOTIDE SEQUENCE [LARGE SCALE GENOMIC DNA]</scope>
    <source>
        <strain evidence="3 4">GY0581</strain>
    </source>
</reference>
<dbReference type="GO" id="GO:0004493">
    <property type="term" value="F:methylmalonyl-CoA epimerase activity"/>
    <property type="evidence" value="ECO:0007669"/>
    <property type="project" value="TreeGrafter"/>
</dbReference>
<keyword evidence="3" id="KW-0560">Oxidoreductase</keyword>
<sequence length="284" mass="32205">MIELKDVCYARLGTRDLEGATTFATEFLGLEVAEQRRDAVYFRSDERGHTLCYFEGDPEDQTVAFEVEDEAALLAAADTLDRMNHRVERGTADECARRKVKDFVAFRDPTGNRIELAVRPERSGKRYFATRDAGITGFSHVGLYTTDPVRDEAFWTQVCNARVSDRIGDIPLMRVNEIHHTIALLASDKPGVQHINHQVTNNDDILRSYHFLADRNVEIVFGPGRHPTSGARFLYFKGPDGMVYEYSVGVDAIEDENSHQPRQFGFEPTSLCKWGSKPQPAFRR</sequence>
<dbReference type="CDD" id="cd08361">
    <property type="entry name" value="PpCmtC_N"/>
    <property type="match status" value="1"/>
</dbReference>
<dbReference type="GO" id="GO:0046491">
    <property type="term" value="P:L-methylmalonyl-CoA metabolic process"/>
    <property type="evidence" value="ECO:0007669"/>
    <property type="project" value="TreeGrafter"/>
</dbReference>
<dbReference type="Proteomes" id="UP000293520">
    <property type="component" value="Unassembled WGS sequence"/>
</dbReference>
<dbReference type="InterPro" id="IPR029068">
    <property type="entry name" value="Glyas_Bleomycin-R_OHBP_Dase"/>
</dbReference>
<dbReference type="GO" id="GO:0051213">
    <property type="term" value="F:dioxygenase activity"/>
    <property type="evidence" value="ECO:0007669"/>
    <property type="project" value="UniProtKB-KW"/>
</dbReference>
<dbReference type="GO" id="GO:0046872">
    <property type="term" value="F:metal ion binding"/>
    <property type="evidence" value="ECO:0007669"/>
    <property type="project" value="UniProtKB-KW"/>
</dbReference>
<dbReference type="Gene3D" id="3.10.180.10">
    <property type="entry name" value="2,3-Dihydroxybiphenyl 1,2-Dioxygenase, domain 1"/>
    <property type="match status" value="2"/>
</dbReference>
<comment type="caution">
    <text evidence="3">The sequence shown here is derived from an EMBL/GenBank/DDBJ whole genome shotgun (WGS) entry which is preliminary data.</text>
</comment>
<dbReference type="InterPro" id="IPR037523">
    <property type="entry name" value="VOC_core"/>
</dbReference>
<dbReference type="InterPro" id="IPR051785">
    <property type="entry name" value="MMCE/EMCE_epimerase"/>
</dbReference>
<dbReference type="RefSeq" id="WP_130992241.1">
    <property type="nucleotide sequence ID" value="NZ_SISK01000018.1"/>
</dbReference>
<accession>A0A4Q9FWC7</accession>
<evidence type="ECO:0000313" key="3">
    <source>
        <dbReference type="EMBL" id="TBN36362.1"/>
    </source>
</evidence>
<proteinExistence type="predicted"/>
<dbReference type="EMBL" id="SISK01000018">
    <property type="protein sequence ID" value="TBN36362.1"/>
    <property type="molecule type" value="Genomic_DNA"/>
</dbReference>
<evidence type="ECO:0000256" key="1">
    <source>
        <dbReference type="ARBA" id="ARBA00022723"/>
    </source>
</evidence>
<dbReference type="PANTHER" id="PTHR43048:SF3">
    <property type="entry name" value="METHYLMALONYL-COA EPIMERASE, MITOCHONDRIAL"/>
    <property type="match status" value="1"/>
</dbReference>
<organism evidence="3 4">
    <name type="scientific">Paracoccus subflavus</name>
    <dbReference type="NCBI Taxonomy" id="2528244"/>
    <lineage>
        <taxon>Bacteria</taxon>
        <taxon>Pseudomonadati</taxon>
        <taxon>Pseudomonadota</taxon>
        <taxon>Alphaproteobacteria</taxon>
        <taxon>Rhodobacterales</taxon>
        <taxon>Paracoccaceae</taxon>
        <taxon>Paracoccus</taxon>
    </lineage>
</organism>
<keyword evidence="4" id="KW-1185">Reference proteome</keyword>